<dbReference type="EMBL" id="JACXZA010000006">
    <property type="protein sequence ID" value="MBD3921429.1"/>
    <property type="molecule type" value="Genomic_DNA"/>
</dbReference>
<name>A0ABR8MZQ4_9BACL</name>
<evidence type="ECO:0000313" key="1">
    <source>
        <dbReference type="EMBL" id="MBD3921429.1"/>
    </source>
</evidence>
<dbReference type="SUPFAM" id="SSF46785">
    <property type="entry name" value="Winged helix' DNA-binding domain"/>
    <property type="match status" value="1"/>
</dbReference>
<keyword evidence="2" id="KW-1185">Reference proteome</keyword>
<reference evidence="1 2" key="1">
    <citation type="submission" date="2020-09" db="EMBL/GenBank/DDBJ databases">
        <title>Paenibacillus sp. strain PR3 16S rRNA gene Genome sequencing and assembly.</title>
        <authorList>
            <person name="Kim J."/>
        </authorList>
    </citation>
    <scope>NUCLEOTIDE SEQUENCE [LARGE SCALE GENOMIC DNA]</scope>
    <source>
        <strain evidence="1 2">PR3</strain>
    </source>
</reference>
<sequence length="223" mass="26172">MGFVEEHTKWLKWHIKSRNGERKGRLERGHGHVEIMFLERVWWPVFGNLDDLHPEYEVADWRGRPYFIDLVWMPGDGRCKFAFEIKGFGPHVQQTDRIRYRQELNQETYLQVLGFKVVAIPYDDLAEQPELTISLLKMLLSPYLSSNALNNGYSRPERDVLMLALRSNKPLRPVDLVQELTINRRTAVQALKSLTTKGRFRALQSANGVRVRRYEYVHAFSDT</sequence>
<dbReference type="Proteomes" id="UP000609346">
    <property type="component" value="Unassembled WGS sequence"/>
</dbReference>
<gene>
    <name evidence="1" type="ORF">H8B09_21850</name>
</gene>
<organism evidence="1 2">
    <name type="scientific">Paenibacillus terricola</name>
    <dbReference type="NCBI Taxonomy" id="2763503"/>
    <lineage>
        <taxon>Bacteria</taxon>
        <taxon>Bacillati</taxon>
        <taxon>Bacillota</taxon>
        <taxon>Bacilli</taxon>
        <taxon>Bacillales</taxon>
        <taxon>Paenibacillaceae</taxon>
        <taxon>Paenibacillus</taxon>
    </lineage>
</organism>
<comment type="caution">
    <text evidence="1">The sequence shown here is derived from an EMBL/GenBank/DDBJ whole genome shotgun (WGS) entry which is preliminary data.</text>
</comment>
<evidence type="ECO:0000313" key="2">
    <source>
        <dbReference type="Proteomes" id="UP000609346"/>
    </source>
</evidence>
<evidence type="ECO:0008006" key="3">
    <source>
        <dbReference type="Google" id="ProtNLM"/>
    </source>
</evidence>
<dbReference type="InterPro" id="IPR036390">
    <property type="entry name" value="WH_DNA-bd_sf"/>
</dbReference>
<protein>
    <recommendedName>
        <fullName evidence="3">DUF559 domain-containing protein</fullName>
    </recommendedName>
</protein>
<accession>A0ABR8MZQ4</accession>
<proteinExistence type="predicted"/>